<reference evidence="1 2" key="1">
    <citation type="journal article" date="2013" name="ISME J.">
        <title>Comparative genomics of pathogenic lineages of Vibrio nigripulchritudo identifies virulence-associated traits.</title>
        <authorList>
            <person name="Goudenege D."/>
            <person name="Labreuche Y."/>
            <person name="Krin E."/>
            <person name="Ansquer D."/>
            <person name="Mangenot S."/>
            <person name="Calteau A."/>
            <person name="Medigue C."/>
            <person name="Mazel D."/>
            <person name="Polz M.F."/>
            <person name="Le Roux F."/>
        </authorList>
    </citation>
    <scope>NUCLEOTIDE SEQUENCE [LARGE SCALE GENOMIC DNA]</scope>
    <source>
        <strain evidence="2">SnF1</strain>
    </source>
</reference>
<gene>
    <name evidence="1" type="ORF">VIBNI_A3084</name>
</gene>
<dbReference type="OrthoDB" id="5470339at2"/>
<dbReference type="EMBL" id="FO203526">
    <property type="protein sequence ID" value="CCO59104.1"/>
    <property type="molecule type" value="Genomic_DNA"/>
</dbReference>
<sequence length="57" mass="6541">MPRPLRFEYEDAVYHVMNRGRGVSVFSMAKPATKPLLIREGSSSKIWVTYSRILLNA</sequence>
<dbReference type="Proteomes" id="UP000016895">
    <property type="component" value="Chromosome 1"/>
</dbReference>
<protein>
    <submittedName>
        <fullName evidence="1">Uncharacterized protein</fullName>
    </submittedName>
</protein>
<proteinExistence type="predicted"/>
<dbReference type="AlphaFoldDB" id="U4KGY8"/>
<keyword evidence="2" id="KW-1185">Reference proteome</keyword>
<dbReference type="RefSeq" id="WP_022551669.1">
    <property type="nucleotide sequence ID" value="NC_022528.1"/>
</dbReference>
<name>U4KGY8_9VIBR</name>
<organism evidence="1 2">
    <name type="scientific">Vibrio nigripulchritudo</name>
    <dbReference type="NCBI Taxonomy" id="28173"/>
    <lineage>
        <taxon>Bacteria</taxon>
        <taxon>Pseudomonadati</taxon>
        <taxon>Pseudomonadota</taxon>
        <taxon>Gammaproteobacteria</taxon>
        <taxon>Vibrionales</taxon>
        <taxon>Vibrionaceae</taxon>
        <taxon>Vibrio</taxon>
    </lineage>
</organism>
<dbReference type="KEGG" id="vni:VIBNI_A3084"/>
<evidence type="ECO:0000313" key="1">
    <source>
        <dbReference type="EMBL" id="CCO59104.1"/>
    </source>
</evidence>
<evidence type="ECO:0000313" key="2">
    <source>
        <dbReference type="Proteomes" id="UP000016895"/>
    </source>
</evidence>
<accession>U4KGY8</accession>